<keyword evidence="7" id="KW-0677">Repeat</keyword>
<dbReference type="GeneTree" id="ENSGT00940000160648"/>
<comment type="similarity">
    <text evidence="2 16">Belongs to the mitochondrial carrier (TC 2.A.29) family.</text>
</comment>
<dbReference type="EMBL" id="EAAA01002029">
    <property type="status" value="NOT_ANNOTATED_CDS"/>
    <property type="molecule type" value="Genomic_DNA"/>
</dbReference>
<organism evidence="18 19">
    <name type="scientific">Ciona intestinalis</name>
    <name type="common">Transparent sea squirt</name>
    <name type="synonym">Ascidia intestinalis</name>
    <dbReference type="NCBI Taxonomy" id="7719"/>
    <lineage>
        <taxon>Eukaryota</taxon>
        <taxon>Metazoa</taxon>
        <taxon>Chordata</taxon>
        <taxon>Tunicata</taxon>
        <taxon>Ascidiacea</taxon>
        <taxon>Phlebobranchia</taxon>
        <taxon>Cionidae</taxon>
        <taxon>Ciona</taxon>
    </lineage>
</organism>
<evidence type="ECO:0000256" key="16">
    <source>
        <dbReference type="RuleBase" id="RU000488"/>
    </source>
</evidence>
<accession>H2XVV3</accession>
<evidence type="ECO:0000256" key="6">
    <source>
        <dbReference type="ARBA" id="ARBA00022692"/>
    </source>
</evidence>
<reference evidence="18" key="4">
    <citation type="submission" date="2025-09" db="UniProtKB">
        <authorList>
            <consortium name="Ensembl"/>
        </authorList>
    </citation>
    <scope>IDENTIFICATION</scope>
</reference>
<evidence type="ECO:0000256" key="4">
    <source>
        <dbReference type="ARBA" id="ARBA00022448"/>
    </source>
</evidence>
<comment type="subcellular location">
    <subcellularLocation>
        <location evidence="17">Membrane</location>
        <topology evidence="17">Multi-pass membrane protein</topology>
    </subcellularLocation>
    <subcellularLocation>
        <location evidence="1">Mitochondrion inner membrane</location>
        <topology evidence="1">Multi-pass membrane protein</topology>
    </subcellularLocation>
</comment>
<evidence type="ECO:0000256" key="17">
    <source>
        <dbReference type="RuleBase" id="RU368008"/>
    </source>
</evidence>
<comment type="function">
    <text evidence="17">Catalyzes the exchange of ADP and ATP across the membrane.</text>
</comment>
<evidence type="ECO:0000256" key="9">
    <source>
        <dbReference type="ARBA" id="ARBA00022989"/>
    </source>
</evidence>
<dbReference type="Gene3D" id="1.50.40.10">
    <property type="entry name" value="Mitochondrial carrier domain"/>
    <property type="match status" value="1"/>
</dbReference>
<keyword evidence="6 15" id="KW-0812">Transmembrane</keyword>
<evidence type="ECO:0000313" key="18">
    <source>
        <dbReference type="Ensembl" id="ENSCINP00000033787.1"/>
    </source>
</evidence>
<dbReference type="AlphaFoldDB" id="H2XVV3"/>
<dbReference type="Ensembl" id="ENSCINT00000034097.1">
    <property type="protein sequence ID" value="ENSCINP00000033787.1"/>
    <property type="gene ID" value="ENSCING00000020747.1"/>
</dbReference>
<keyword evidence="11 15" id="KW-0472">Membrane</keyword>
<dbReference type="GO" id="GO:0005743">
    <property type="term" value="C:mitochondrial inner membrane"/>
    <property type="evidence" value="ECO:0007669"/>
    <property type="project" value="UniProtKB-SubCell"/>
</dbReference>
<dbReference type="InterPro" id="IPR018108">
    <property type="entry name" value="MCP_transmembrane"/>
</dbReference>
<evidence type="ECO:0000313" key="19">
    <source>
        <dbReference type="Proteomes" id="UP000008144"/>
    </source>
</evidence>
<comment type="subunit">
    <text evidence="3 17">Monomer.</text>
</comment>
<dbReference type="InterPro" id="IPR023395">
    <property type="entry name" value="MCP_dom_sf"/>
</dbReference>
<name>H2XVV3_CIOIN</name>
<reference evidence="19" key="1">
    <citation type="journal article" date="2002" name="Science">
        <title>The draft genome of Ciona intestinalis: insights into chordate and vertebrate origins.</title>
        <authorList>
            <person name="Dehal P."/>
            <person name="Satou Y."/>
            <person name="Campbell R.K."/>
            <person name="Chapman J."/>
            <person name="Degnan B."/>
            <person name="De Tomaso A."/>
            <person name="Davidson B."/>
            <person name="Di Gregorio A."/>
            <person name="Gelpke M."/>
            <person name="Goodstein D.M."/>
            <person name="Harafuji N."/>
            <person name="Hastings K.E."/>
            <person name="Ho I."/>
            <person name="Hotta K."/>
            <person name="Huang W."/>
            <person name="Kawashima T."/>
            <person name="Lemaire P."/>
            <person name="Martinez D."/>
            <person name="Meinertzhagen I.A."/>
            <person name="Necula S."/>
            <person name="Nonaka M."/>
            <person name="Putnam N."/>
            <person name="Rash S."/>
            <person name="Saiga H."/>
            <person name="Satake M."/>
            <person name="Terry A."/>
            <person name="Yamada L."/>
            <person name="Wang H.G."/>
            <person name="Awazu S."/>
            <person name="Azumi K."/>
            <person name="Boore J."/>
            <person name="Branno M."/>
            <person name="Chin-Bow S."/>
            <person name="DeSantis R."/>
            <person name="Doyle S."/>
            <person name="Francino P."/>
            <person name="Keys D.N."/>
            <person name="Haga S."/>
            <person name="Hayashi H."/>
            <person name="Hino K."/>
            <person name="Imai K.S."/>
            <person name="Inaba K."/>
            <person name="Kano S."/>
            <person name="Kobayashi K."/>
            <person name="Kobayashi M."/>
            <person name="Lee B.I."/>
            <person name="Makabe K.W."/>
            <person name="Manohar C."/>
            <person name="Matassi G."/>
            <person name="Medina M."/>
            <person name="Mochizuki Y."/>
            <person name="Mount S."/>
            <person name="Morishita T."/>
            <person name="Miura S."/>
            <person name="Nakayama A."/>
            <person name="Nishizaka S."/>
            <person name="Nomoto H."/>
            <person name="Ohta F."/>
            <person name="Oishi K."/>
            <person name="Rigoutsos I."/>
            <person name="Sano M."/>
            <person name="Sasaki A."/>
            <person name="Sasakura Y."/>
            <person name="Shoguchi E."/>
            <person name="Shin-i T."/>
            <person name="Spagnuolo A."/>
            <person name="Stainier D."/>
            <person name="Suzuki M.M."/>
            <person name="Tassy O."/>
            <person name="Takatori N."/>
            <person name="Tokuoka M."/>
            <person name="Yagi K."/>
            <person name="Yoshizaki F."/>
            <person name="Wada S."/>
            <person name="Zhang C."/>
            <person name="Hyatt P.D."/>
            <person name="Larimer F."/>
            <person name="Detter C."/>
            <person name="Doggett N."/>
            <person name="Glavina T."/>
            <person name="Hawkins T."/>
            <person name="Richardson P."/>
            <person name="Lucas S."/>
            <person name="Kohara Y."/>
            <person name="Levine M."/>
            <person name="Satoh N."/>
            <person name="Rokhsar D.S."/>
        </authorList>
    </citation>
    <scope>NUCLEOTIDE SEQUENCE [LARGE SCALE GENOMIC DNA]</scope>
</reference>
<dbReference type="SUPFAM" id="SSF103506">
    <property type="entry name" value="Mitochondrial carrier"/>
    <property type="match status" value="1"/>
</dbReference>
<feature type="repeat" description="Solcar" evidence="15">
    <location>
        <begin position="110"/>
        <end position="199"/>
    </location>
</feature>
<dbReference type="OMA" id="AMSKMAV"/>
<keyword evidence="4 16" id="KW-0813">Transport</keyword>
<dbReference type="HOGENOM" id="CLU_015166_12_0_1"/>
<comment type="function">
    <text evidence="14">ADP:ATP antiporter that mediates import of ADP into the mitochondrial matrix for ATP synthesis, and export of ATP out to fuel the cell. Cycles between the cytoplasmic-open state (c-state) and the matrix-open state (m-state): operates by the alternating access mechanism with a single substrate-binding site intermittently exposed to either the cytosolic (c-state) or matrix (m-state) side of the inner mitochondrial membrane.</text>
</comment>
<evidence type="ECO:0000256" key="11">
    <source>
        <dbReference type="ARBA" id="ARBA00023136"/>
    </source>
</evidence>
<dbReference type="GO" id="GO:0005471">
    <property type="term" value="F:ATP:ADP antiporter activity"/>
    <property type="evidence" value="ECO:0007669"/>
    <property type="project" value="UniProtKB-UniRule"/>
</dbReference>
<protein>
    <recommendedName>
        <fullName evidence="17">ADP/ATP translocase</fullName>
    </recommendedName>
    <alternativeName>
        <fullName evidence="17">ADP,ATP carrier protein</fullName>
    </alternativeName>
</protein>
<dbReference type="Proteomes" id="UP000008144">
    <property type="component" value="Chromosome 4"/>
</dbReference>
<dbReference type="GO" id="GO:0140021">
    <property type="term" value="P:mitochondrial ADP transmembrane transport"/>
    <property type="evidence" value="ECO:0007669"/>
    <property type="project" value="InterPro"/>
</dbReference>
<dbReference type="PROSITE" id="PS50920">
    <property type="entry name" value="SOLCAR"/>
    <property type="match status" value="3"/>
</dbReference>
<evidence type="ECO:0000256" key="5">
    <source>
        <dbReference type="ARBA" id="ARBA00022449"/>
    </source>
</evidence>
<dbReference type="PRINTS" id="PR00927">
    <property type="entry name" value="ADPTRNSLCASE"/>
</dbReference>
<keyword evidence="5" id="KW-0050">Antiport</keyword>
<evidence type="ECO:0000256" key="1">
    <source>
        <dbReference type="ARBA" id="ARBA00004448"/>
    </source>
</evidence>
<dbReference type="InterPro" id="IPR002113">
    <property type="entry name" value="ADT_euk_type"/>
</dbReference>
<evidence type="ECO:0000256" key="3">
    <source>
        <dbReference type="ARBA" id="ARBA00011245"/>
    </source>
</evidence>
<reference evidence="18" key="3">
    <citation type="submission" date="2025-08" db="UniProtKB">
        <authorList>
            <consortium name="Ensembl"/>
        </authorList>
    </citation>
    <scope>IDENTIFICATION</scope>
</reference>
<dbReference type="PRINTS" id="PR00926">
    <property type="entry name" value="MITOCARRIER"/>
</dbReference>
<dbReference type="Pfam" id="PF00153">
    <property type="entry name" value="Mito_carr"/>
    <property type="match status" value="3"/>
</dbReference>
<evidence type="ECO:0000256" key="7">
    <source>
        <dbReference type="ARBA" id="ARBA00022737"/>
    </source>
</evidence>
<evidence type="ECO:0000256" key="13">
    <source>
        <dbReference type="ARBA" id="ARBA00024169"/>
    </source>
</evidence>
<evidence type="ECO:0000256" key="12">
    <source>
        <dbReference type="ARBA" id="ARBA00024143"/>
    </source>
</evidence>
<evidence type="ECO:0000256" key="2">
    <source>
        <dbReference type="ARBA" id="ARBA00006375"/>
    </source>
</evidence>
<feature type="transmembrane region" description="Helical" evidence="17">
    <location>
        <begin position="208"/>
        <end position="229"/>
    </location>
</feature>
<dbReference type="InterPro" id="IPR002067">
    <property type="entry name" value="MCP"/>
</dbReference>
<dbReference type="GO" id="GO:1990544">
    <property type="term" value="P:mitochondrial ATP transmembrane transport"/>
    <property type="evidence" value="ECO:0007669"/>
    <property type="project" value="InterPro"/>
</dbReference>
<sequence>MKMFPNFLRDMAVGGSAAAVAKTTIAPIERVKLLLQLQATSTQISASNQYKGIMDCLIRLPKEQGIRSYWRGNLTNVYRYFFTQALNFAFRDLYKSYMTPPAKNGNNFWQVFGINMLCGGAAGVSSMCITYPLDFARTRLSADVGTGGSRQFNGLIHCMKSVAARDGIVGLYKGLSLSIPTVIVYRATYFGAFDTAKSMLTEPNQSPIVLTWIIAQTSTTLAGLICYPLDTIRRRMVMQSGRSVENRHYKNAADCCVKMYQQEGGMRSFYKGALSNVIRGMGSALVLVLYDELKQIT</sequence>
<keyword evidence="19" id="KW-1185">Reference proteome</keyword>
<evidence type="ECO:0000256" key="15">
    <source>
        <dbReference type="PROSITE-ProRule" id="PRU00282"/>
    </source>
</evidence>
<evidence type="ECO:0000256" key="8">
    <source>
        <dbReference type="ARBA" id="ARBA00022792"/>
    </source>
</evidence>
<proteinExistence type="inferred from homology"/>
<evidence type="ECO:0000256" key="14">
    <source>
        <dbReference type="ARBA" id="ARBA00045250"/>
    </source>
</evidence>
<dbReference type="InParanoid" id="H2XVV3"/>
<comment type="caution">
    <text evidence="17">Lacks conserved residue(s) required for the propagation of feature annotation.</text>
</comment>
<dbReference type="PANTHER" id="PTHR45635:SF14">
    <property type="entry name" value="ADP_ATP TRANSLOCASE"/>
    <property type="match status" value="1"/>
</dbReference>
<evidence type="ECO:0000256" key="10">
    <source>
        <dbReference type="ARBA" id="ARBA00023128"/>
    </source>
</evidence>
<reference evidence="18" key="2">
    <citation type="journal article" date="2008" name="Genome Biol.">
        <title>Improved genome assembly and evidence-based global gene model set for the chordate Ciona intestinalis: new insight into intron and operon populations.</title>
        <authorList>
            <person name="Satou Y."/>
            <person name="Mineta K."/>
            <person name="Ogasawara M."/>
            <person name="Sasakura Y."/>
            <person name="Shoguchi E."/>
            <person name="Ueno K."/>
            <person name="Yamada L."/>
            <person name="Matsumoto J."/>
            <person name="Wasserscheid J."/>
            <person name="Dewar K."/>
            <person name="Wiley G.B."/>
            <person name="Macmil S.L."/>
            <person name="Roe B.A."/>
            <person name="Zeller R.W."/>
            <person name="Hastings K.E."/>
            <person name="Lemaire P."/>
            <person name="Lindquist E."/>
            <person name="Endo T."/>
            <person name="Hotta K."/>
            <person name="Inaba K."/>
        </authorList>
    </citation>
    <scope>NUCLEOTIDE SEQUENCE [LARGE SCALE GENOMIC DNA]</scope>
    <source>
        <strain evidence="18">wild type</strain>
    </source>
</reference>
<feature type="transmembrane region" description="Helical" evidence="17">
    <location>
        <begin position="169"/>
        <end position="188"/>
    </location>
</feature>
<keyword evidence="9 17" id="KW-1133">Transmembrane helix</keyword>
<dbReference type="GO" id="GO:1901029">
    <property type="term" value="P:negative regulation of mitochondrial outer membrane permeabilization involved in apoptotic signaling pathway"/>
    <property type="evidence" value="ECO:0000318"/>
    <property type="project" value="GO_Central"/>
</dbReference>
<keyword evidence="8" id="KW-0999">Mitochondrion inner membrane</keyword>
<feature type="repeat" description="Solcar" evidence="15">
    <location>
        <begin position="206"/>
        <end position="296"/>
    </location>
</feature>
<comment type="catalytic activity">
    <reaction evidence="12">
        <text>ADP(in) + ATP(out) = ADP(out) + ATP(in)</text>
        <dbReference type="Rhea" id="RHEA:34999"/>
        <dbReference type="ChEBI" id="CHEBI:30616"/>
        <dbReference type="ChEBI" id="CHEBI:456216"/>
    </reaction>
    <physiologicalReaction direction="left-to-right" evidence="12">
        <dbReference type="Rhea" id="RHEA:35000"/>
    </physiologicalReaction>
</comment>
<feature type="repeat" description="Solcar" evidence="15">
    <location>
        <begin position="5"/>
        <end position="97"/>
    </location>
</feature>
<dbReference type="STRING" id="7719.ENSCINP00000033787"/>
<comment type="catalytic activity">
    <reaction evidence="13">
        <text>H(+)(in) = H(+)(out)</text>
        <dbReference type="Rhea" id="RHEA:34979"/>
        <dbReference type="ChEBI" id="CHEBI:15378"/>
    </reaction>
</comment>
<dbReference type="PANTHER" id="PTHR45635">
    <property type="entry name" value="ADP,ATP CARRIER PROTEIN 1-RELATED-RELATED"/>
    <property type="match status" value="1"/>
</dbReference>
<keyword evidence="10" id="KW-0496">Mitochondrion</keyword>